<dbReference type="EMBL" id="JBBNAF010000004">
    <property type="protein sequence ID" value="KAK9151347.1"/>
    <property type="molecule type" value="Genomic_DNA"/>
</dbReference>
<accession>A0AAP0KF18</accession>
<dbReference type="Proteomes" id="UP001420932">
    <property type="component" value="Unassembled WGS sequence"/>
</dbReference>
<evidence type="ECO:0000313" key="2">
    <source>
        <dbReference type="Proteomes" id="UP001420932"/>
    </source>
</evidence>
<dbReference type="AlphaFoldDB" id="A0AAP0KF18"/>
<proteinExistence type="predicted"/>
<reference evidence="1 2" key="1">
    <citation type="submission" date="2024-01" db="EMBL/GenBank/DDBJ databases">
        <title>Genome assemblies of Stephania.</title>
        <authorList>
            <person name="Yang L."/>
        </authorList>
    </citation>
    <scope>NUCLEOTIDE SEQUENCE [LARGE SCALE GENOMIC DNA]</scope>
    <source>
        <strain evidence="1">YNDBR</strain>
        <tissue evidence="1">Leaf</tissue>
    </source>
</reference>
<keyword evidence="2" id="KW-1185">Reference proteome</keyword>
<evidence type="ECO:0000313" key="1">
    <source>
        <dbReference type="EMBL" id="KAK9151347.1"/>
    </source>
</evidence>
<protein>
    <submittedName>
        <fullName evidence="1">Uncharacterized protein</fullName>
    </submittedName>
</protein>
<organism evidence="1 2">
    <name type="scientific">Stephania yunnanensis</name>
    <dbReference type="NCBI Taxonomy" id="152371"/>
    <lineage>
        <taxon>Eukaryota</taxon>
        <taxon>Viridiplantae</taxon>
        <taxon>Streptophyta</taxon>
        <taxon>Embryophyta</taxon>
        <taxon>Tracheophyta</taxon>
        <taxon>Spermatophyta</taxon>
        <taxon>Magnoliopsida</taxon>
        <taxon>Ranunculales</taxon>
        <taxon>Menispermaceae</taxon>
        <taxon>Menispermoideae</taxon>
        <taxon>Cissampelideae</taxon>
        <taxon>Stephania</taxon>
    </lineage>
</organism>
<dbReference type="Gene3D" id="3.40.50.720">
    <property type="entry name" value="NAD(P)-binding Rossmann-like Domain"/>
    <property type="match status" value="1"/>
</dbReference>
<sequence>MPSTLSLNTLARSLSPRSYSPNSPRSLTFASLTLARVAYSRPTALTRPLSPNCPQHALTRSLSVAHSRPTLSHSSPSTLNQRISHSQSDLLHLGFGPPPPCLFFTALGTSSISRSVVQSARLAKIVSMVLWFCVELVVVNGLGPAWRVADISKGSTVVIFGLGTVGLSVNNAGDPSEVELKGEEGDGTISVKYLYFKEGSVICSPMERINSSWAVKTLISGSEEEEEVLGKFDIH</sequence>
<name>A0AAP0KF18_9MAGN</name>
<dbReference type="Gene3D" id="3.90.180.10">
    <property type="entry name" value="Medium-chain alcohol dehydrogenases, catalytic domain"/>
    <property type="match status" value="1"/>
</dbReference>
<gene>
    <name evidence="1" type="ORF">Syun_009656</name>
</gene>
<comment type="caution">
    <text evidence="1">The sequence shown here is derived from an EMBL/GenBank/DDBJ whole genome shotgun (WGS) entry which is preliminary data.</text>
</comment>